<protein>
    <recommendedName>
        <fullName evidence="2">P-type Cu(+) transporter</fullName>
        <ecNumber evidence="2">7.2.2.8</ecNumber>
    </recommendedName>
    <alternativeName>
        <fullName evidence="11">Cu(2+)-ATPase</fullName>
    </alternativeName>
</protein>
<evidence type="ECO:0000256" key="2">
    <source>
        <dbReference type="ARBA" id="ARBA00012517"/>
    </source>
</evidence>
<evidence type="ECO:0000256" key="8">
    <source>
        <dbReference type="ARBA" id="ARBA00022967"/>
    </source>
</evidence>
<dbReference type="InterPro" id="IPR023299">
    <property type="entry name" value="ATPase_P-typ_cyto_dom_N"/>
</dbReference>
<feature type="transmembrane region" description="Helical" evidence="12">
    <location>
        <begin position="172"/>
        <end position="190"/>
    </location>
</feature>
<dbReference type="InterPro" id="IPR001757">
    <property type="entry name" value="P_typ_ATPase"/>
</dbReference>
<feature type="transmembrane region" description="Helical" evidence="12">
    <location>
        <begin position="247"/>
        <end position="267"/>
    </location>
</feature>
<keyword evidence="5 12" id="KW-0479">Metal-binding</keyword>
<keyword evidence="4 12" id="KW-0812">Transmembrane</keyword>
<keyword evidence="3" id="KW-0813">Transport</keyword>
<dbReference type="GeneID" id="80875084"/>
<keyword evidence="9 12" id="KW-1133">Transmembrane helix</keyword>
<dbReference type="GO" id="GO:0140581">
    <property type="term" value="F:P-type monovalent copper transporter activity"/>
    <property type="evidence" value="ECO:0007669"/>
    <property type="project" value="UniProtKB-EC"/>
</dbReference>
<dbReference type="InterPro" id="IPR036163">
    <property type="entry name" value="HMA_dom_sf"/>
</dbReference>
<dbReference type="InterPro" id="IPR023214">
    <property type="entry name" value="HAD_sf"/>
</dbReference>
<dbReference type="FunFam" id="2.70.150.10:FF:000002">
    <property type="entry name" value="Copper-transporting ATPase 1, putative"/>
    <property type="match status" value="1"/>
</dbReference>
<dbReference type="SUPFAM" id="SSF81665">
    <property type="entry name" value="Calcium ATPase, transmembrane domain M"/>
    <property type="match status" value="1"/>
</dbReference>
<dbReference type="KEGG" id="som:SOMG_01602"/>
<dbReference type="CDD" id="cd02094">
    <property type="entry name" value="P-type_ATPase_Cu-like"/>
    <property type="match status" value="1"/>
</dbReference>
<dbReference type="CDD" id="cd00371">
    <property type="entry name" value="HMA"/>
    <property type="match status" value="1"/>
</dbReference>
<gene>
    <name evidence="14" type="primary">ccc2</name>
    <name evidence="14" type="ORF">SOMG_01602</name>
</gene>
<feature type="transmembrane region" description="Helical" evidence="12">
    <location>
        <begin position="474"/>
        <end position="493"/>
    </location>
</feature>
<dbReference type="Gene3D" id="2.70.150.10">
    <property type="entry name" value="Calcium-transporting ATPase, cytoplasmic transduction domain A"/>
    <property type="match status" value="1"/>
</dbReference>
<dbReference type="GO" id="GO:0030003">
    <property type="term" value="P:intracellular monoatomic cation homeostasis"/>
    <property type="evidence" value="ECO:0007669"/>
    <property type="project" value="UniProtKB-ARBA"/>
</dbReference>
<keyword evidence="6 12" id="KW-0547">Nucleotide-binding</keyword>
<dbReference type="Gene3D" id="3.40.50.1000">
    <property type="entry name" value="HAD superfamily/HAD-like"/>
    <property type="match status" value="1"/>
</dbReference>
<dbReference type="SFLD" id="SFLDG00002">
    <property type="entry name" value="C1.7:_P-type_atpase_like"/>
    <property type="match status" value="1"/>
</dbReference>
<dbReference type="Pfam" id="PF00403">
    <property type="entry name" value="HMA"/>
    <property type="match status" value="1"/>
</dbReference>
<dbReference type="AlphaFoldDB" id="A0AAF0AUP3"/>
<organism evidence="14 15">
    <name type="scientific">Schizosaccharomyces osmophilus</name>
    <dbReference type="NCBI Taxonomy" id="2545709"/>
    <lineage>
        <taxon>Eukaryota</taxon>
        <taxon>Fungi</taxon>
        <taxon>Dikarya</taxon>
        <taxon>Ascomycota</taxon>
        <taxon>Taphrinomycotina</taxon>
        <taxon>Schizosaccharomycetes</taxon>
        <taxon>Schizosaccharomycetales</taxon>
        <taxon>Schizosaccharomycetaceae</taxon>
        <taxon>Schizosaccharomyces</taxon>
    </lineage>
</organism>
<evidence type="ECO:0000256" key="4">
    <source>
        <dbReference type="ARBA" id="ARBA00022692"/>
    </source>
</evidence>
<dbReference type="PRINTS" id="PR00119">
    <property type="entry name" value="CATATPASE"/>
</dbReference>
<dbReference type="Pfam" id="PF00122">
    <property type="entry name" value="E1-E2_ATPase"/>
    <property type="match status" value="1"/>
</dbReference>
<dbReference type="SUPFAM" id="SSF81653">
    <property type="entry name" value="Calcium ATPase, transduction domain A"/>
    <property type="match status" value="1"/>
</dbReference>
<evidence type="ECO:0000256" key="12">
    <source>
        <dbReference type="RuleBase" id="RU362081"/>
    </source>
</evidence>
<reference evidence="14 15" key="1">
    <citation type="journal article" date="2023" name="G3 (Bethesda)">
        <title>A high-quality reference genome for the fission yeast Schizosaccharomyces osmophilus.</title>
        <authorList>
            <person name="Jia G.S."/>
            <person name="Zhang W.C."/>
            <person name="Liang Y."/>
            <person name="Liu X.H."/>
            <person name="Rhind N."/>
            <person name="Pidoux A."/>
            <person name="Brysch-Herzberg M."/>
            <person name="Du L.L."/>
        </authorList>
    </citation>
    <scope>NUCLEOTIDE SEQUENCE [LARGE SCALE GENOMIC DNA]</scope>
    <source>
        <strain evidence="14 15">CBS 15793</strain>
    </source>
</reference>
<dbReference type="InterPro" id="IPR018303">
    <property type="entry name" value="ATPase_P-typ_P_site"/>
</dbReference>
<dbReference type="InterPro" id="IPR017969">
    <property type="entry name" value="Heavy-metal-associated_CS"/>
</dbReference>
<evidence type="ECO:0000256" key="7">
    <source>
        <dbReference type="ARBA" id="ARBA00022840"/>
    </source>
</evidence>
<dbReference type="PROSITE" id="PS00154">
    <property type="entry name" value="ATPASE_E1_E2"/>
    <property type="match status" value="1"/>
</dbReference>
<keyword evidence="7 12" id="KW-0067">ATP-binding</keyword>
<proteinExistence type="inferred from homology"/>
<dbReference type="SFLD" id="SFLDS00003">
    <property type="entry name" value="Haloacid_Dehalogenase"/>
    <property type="match status" value="1"/>
</dbReference>
<keyword evidence="15" id="KW-1185">Reference proteome</keyword>
<dbReference type="EMBL" id="CP115611">
    <property type="protein sequence ID" value="WBW71568.1"/>
    <property type="molecule type" value="Genomic_DNA"/>
</dbReference>
<evidence type="ECO:0000256" key="10">
    <source>
        <dbReference type="ARBA" id="ARBA00023136"/>
    </source>
</evidence>
<dbReference type="Gene3D" id="3.30.70.100">
    <property type="match status" value="1"/>
</dbReference>
<evidence type="ECO:0000256" key="6">
    <source>
        <dbReference type="ARBA" id="ARBA00022741"/>
    </source>
</evidence>
<name>A0AAF0AUP3_9SCHI</name>
<keyword evidence="10 12" id="KW-0472">Membrane</keyword>
<evidence type="ECO:0000259" key="13">
    <source>
        <dbReference type="PROSITE" id="PS50846"/>
    </source>
</evidence>
<evidence type="ECO:0000313" key="15">
    <source>
        <dbReference type="Proteomes" id="UP001212411"/>
    </source>
</evidence>
<dbReference type="InterPro" id="IPR059000">
    <property type="entry name" value="ATPase_P-type_domA"/>
</dbReference>
<evidence type="ECO:0000256" key="11">
    <source>
        <dbReference type="ARBA" id="ARBA00080126"/>
    </source>
</evidence>
<feature type="transmembrane region" description="Helical" evidence="12">
    <location>
        <begin position="279"/>
        <end position="298"/>
    </location>
</feature>
<feature type="transmembrane region" description="Helical" evidence="12">
    <location>
        <begin position="803"/>
        <end position="824"/>
    </location>
</feature>
<dbReference type="EC" id="7.2.2.8" evidence="2"/>
<dbReference type="Gene3D" id="3.40.1110.10">
    <property type="entry name" value="Calcium-transporting ATPase, cytoplasmic domain N"/>
    <property type="match status" value="1"/>
</dbReference>
<evidence type="ECO:0000256" key="1">
    <source>
        <dbReference type="ARBA" id="ARBA00004370"/>
    </source>
</evidence>
<dbReference type="InterPro" id="IPR036412">
    <property type="entry name" value="HAD-like_sf"/>
</dbReference>
<sequence length="905" mass="99365">MVTTILNVQGMTCTSCVASIQAMLKSVEGMQQFTVSLLLERAVAVYDMSTISPEDIKERIEDCGFDASIISTSEGEHGETALYYLLSPLNQELLEKVQSQVNDIQGVLCVRQQTQPDAVIHVSYDSEITGPRTILKELQSMDVTCTYKSVDSMSSRLHSFQRLDQAKVWRSRFIVCIIFSSFVMLLPKVFDSCESMRNVFLVPHLFGICASDLVTLLLSIPVQFGVGRVYYKTAFRSLKRGTANMDVLVCLGSTTAFLASVYFMLLYKAHHSDSYRTAPIFFDTSDMLLSFVTLGRYLESKAKGSTSAALSQLLNLAPSNTTIIEDDEQIDVETDLVQPGDTVLIRPGDRISVDGIIIEGSSYIDESSVSGEPVPLYKKKDDSVLSGTVNGNGRILLKASKSPRESQLAVIVDLVQKAQTSKAPIQEFADKVAGIFIPIIISLGLSTFVFWYLFVSFSTTYPPIFNDSIGKFSVCLKLTISVIVVACPCALGLSTPTAVMVGTGVGALNGIIVKGGDILEALNKVDTVVFDKTGTLTRGELTVNQMEVVEENSRKLNISVDKIWGLVYTAELASEHPIGKAITEKIRSLKNTYPMELKSFVAIPGQGAKAEVLYEDRLFTLLLGNSLLLKENQIHTPLEVEHKVGFASNDGLTCVQISIDNEFMGFLGCMDELRPDAVRCVSALKMMKKNVILLTGDQLPTARRVAYDVGILASDVYAEAVPTTKTAIVQQKKDEGHCVAMVGDGINDSPSLALADVGIAPSSGSGIALESADVVLVRKGILIDVAVAFDLAKVIVRRIRYNLVWACTYNLCMIPIAMGFLLPWNVYLNPMWASAAMMFSSLSVTLSSLLLKRWKRPAQYNSIDETSDFEKDSFKQKLRKLWVSLRSKLKWGSTQNSYQRVDNQV</sequence>
<dbReference type="Pfam" id="PF00702">
    <property type="entry name" value="Hydrolase"/>
    <property type="match status" value="1"/>
</dbReference>
<dbReference type="PROSITE" id="PS01047">
    <property type="entry name" value="HMA_1"/>
    <property type="match status" value="1"/>
</dbReference>
<comment type="similarity">
    <text evidence="12">Belongs to the cation transport ATPase (P-type) (TC 3.A.3) family. Type IB subfamily.</text>
</comment>
<dbReference type="NCBIfam" id="TIGR01525">
    <property type="entry name" value="ATPase-IB_hvy"/>
    <property type="match status" value="1"/>
</dbReference>
<evidence type="ECO:0000256" key="9">
    <source>
        <dbReference type="ARBA" id="ARBA00022989"/>
    </source>
</evidence>
<dbReference type="PANTHER" id="PTHR46594:SF4">
    <property type="entry name" value="P-TYPE CATION-TRANSPORTING ATPASE"/>
    <property type="match status" value="1"/>
</dbReference>
<dbReference type="PROSITE" id="PS50846">
    <property type="entry name" value="HMA_2"/>
    <property type="match status" value="1"/>
</dbReference>
<dbReference type="GO" id="GO:0016020">
    <property type="term" value="C:membrane"/>
    <property type="evidence" value="ECO:0007669"/>
    <property type="project" value="UniProtKB-SubCell"/>
</dbReference>
<feature type="transmembrane region" description="Helical" evidence="12">
    <location>
        <begin position="202"/>
        <end position="226"/>
    </location>
</feature>
<feature type="transmembrane region" description="Helical" evidence="12">
    <location>
        <begin position="830"/>
        <end position="851"/>
    </location>
</feature>
<dbReference type="SFLD" id="SFLDF00027">
    <property type="entry name" value="p-type_atpase"/>
    <property type="match status" value="1"/>
</dbReference>
<dbReference type="NCBIfam" id="TIGR01494">
    <property type="entry name" value="ATPase_P-type"/>
    <property type="match status" value="2"/>
</dbReference>
<feature type="domain" description="HMA" evidence="13">
    <location>
        <begin position="2"/>
        <end position="68"/>
    </location>
</feature>
<dbReference type="GO" id="GO:0016887">
    <property type="term" value="F:ATP hydrolysis activity"/>
    <property type="evidence" value="ECO:0007669"/>
    <property type="project" value="InterPro"/>
</dbReference>
<dbReference type="GO" id="GO:0005524">
    <property type="term" value="F:ATP binding"/>
    <property type="evidence" value="ECO:0007669"/>
    <property type="project" value="UniProtKB-UniRule"/>
</dbReference>
<feature type="transmembrane region" description="Helical" evidence="12">
    <location>
        <begin position="432"/>
        <end position="454"/>
    </location>
</feature>
<dbReference type="FunFam" id="3.30.70.100:FF:000001">
    <property type="entry name" value="ATPase copper transporting beta"/>
    <property type="match status" value="1"/>
</dbReference>
<dbReference type="InterPro" id="IPR027256">
    <property type="entry name" value="P-typ_ATPase_IB"/>
</dbReference>
<dbReference type="RefSeq" id="XP_056035811.1">
    <property type="nucleotide sequence ID" value="XM_056180395.1"/>
</dbReference>
<evidence type="ECO:0000256" key="5">
    <source>
        <dbReference type="ARBA" id="ARBA00022723"/>
    </source>
</evidence>
<dbReference type="GO" id="GO:0046872">
    <property type="term" value="F:metal ion binding"/>
    <property type="evidence" value="ECO:0007669"/>
    <property type="project" value="UniProtKB-KW"/>
</dbReference>
<evidence type="ECO:0000313" key="14">
    <source>
        <dbReference type="EMBL" id="WBW71568.1"/>
    </source>
</evidence>
<dbReference type="InterPro" id="IPR023298">
    <property type="entry name" value="ATPase_P-typ_TM_dom_sf"/>
</dbReference>
<dbReference type="Proteomes" id="UP001212411">
    <property type="component" value="Chromosome 1"/>
</dbReference>
<dbReference type="SUPFAM" id="SSF56784">
    <property type="entry name" value="HAD-like"/>
    <property type="match status" value="1"/>
</dbReference>
<accession>A0AAF0AUP3</accession>
<dbReference type="SUPFAM" id="SSF55008">
    <property type="entry name" value="HMA, heavy metal-associated domain"/>
    <property type="match status" value="1"/>
</dbReference>
<dbReference type="InterPro" id="IPR006121">
    <property type="entry name" value="HMA_dom"/>
</dbReference>
<dbReference type="PRINTS" id="PR00942">
    <property type="entry name" value="CUATPASEI"/>
</dbReference>
<keyword evidence="8" id="KW-1278">Translocase</keyword>
<comment type="subcellular location">
    <subcellularLocation>
        <location evidence="1 12">Membrane</location>
    </subcellularLocation>
</comment>
<evidence type="ECO:0000256" key="3">
    <source>
        <dbReference type="ARBA" id="ARBA00022448"/>
    </source>
</evidence>
<dbReference type="PANTHER" id="PTHR46594">
    <property type="entry name" value="P-TYPE CATION-TRANSPORTING ATPASE"/>
    <property type="match status" value="1"/>
</dbReference>
<dbReference type="InterPro" id="IPR008250">
    <property type="entry name" value="ATPase_P-typ_transduc_dom_A_sf"/>
</dbReference>
<dbReference type="InterPro" id="IPR044492">
    <property type="entry name" value="P_typ_ATPase_HD_dom"/>
</dbReference>